<sequence length="1026" mass="109074">MKKNTLKRIVGGTVSAMMIAASMPLSTSAGGFGWGGNGGGMDWSGFAGGFNDTNNNVGGDAGNGGNAKSGLNAEIKNDMPTTVPNGVEQKSQCKVENKTYMCKYTGKQKKCNVILPPNYNSSKKYPVMFVLHGIMGSENDMVSGMGVQELMTGLMSSGKSEEFIVVTPNMFTSKTMNGPSGINQQTCAEYDNFLYDVTESLLPFIKENYSVKEGRENTAITGFSMGGREAIYCGLMRPDVFGYVGGACPAPGITPGSDMYMQHPGCMQESEMKFRDVGPEPAVFMITGGTNDSVVGTFPKQYSDILTRNGVNHVYQSIPGGGHGAESVKPHLYTFMRYAFKGSESSVVTTTTTTTTTAVTTTTVTTTAAPVATTTVDLKAALNEKVTVWGDANIDGLVDMSDVVAIMQSLANPNKYFLSDQGKYNGDVSEAGAGITSNDALSIQKFLLGLVKTLPESYSSKLDGGVSVVTTTTTNAPEIITTTVVPVASASIKDNFDSGVGDWAGRGAASVDVSDNAYYGASGKSLLITDRSAEWNGAAINLGSDFQPGQTYSISLAALQMSGSSADIQISLQQGGNGGGSAVYTSIAKATCESGVWTKIENTSFTIPDNAGDMILYVETVESSGDLMDFYIDDVLVAAEGTKSSVTTGGAGKVPEVVIPPTPTVDTTKWDNYKETASAQYIDFYKSSIKHMGNTYRLTQKLTAAESGSPLTVAYLGGSITEGKNYTTPFSNYLKTTFAKGSFKEINAGLSGTSSVVGLVRSEKQIVEQKPDIIFLEFSVNDHEDIMYKKCFESCIKKFLDMPNEPAVGIIITRAKGGFSSQSQMYPIGKNFDIPVISMDDALTKAFNSNFLQPGDYYTDEYHPHQKGGQLVADCMAYYVRQALKSENQSAGYTQPTKYVYGAEYANCVNVDPKNLTGFNAGSWKSGGGYNNNPGLNYSYTLNGGSPMTFKTQGKGLIIVFKANSSGMGSINVTVNGKTTKVNGNKQYTWGGPDAELGYYQDTTGDLDVSISGSGSFTIWGIGLVK</sequence>
<evidence type="ECO:0000256" key="2">
    <source>
        <dbReference type="SAM" id="SignalP"/>
    </source>
</evidence>
<gene>
    <name evidence="4" type="ORF">SAMN04487860_106106</name>
</gene>
<organism evidence="4 5">
    <name type="scientific">Ruminococcus flavefaciens</name>
    <dbReference type="NCBI Taxonomy" id="1265"/>
    <lineage>
        <taxon>Bacteria</taxon>
        <taxon>Bacillati</taxon>
        <taxon>Bacillota</taxon>
        <taxon>Clostridia</taxon>
        <taxon>Eubacteriales</taxon>
        <taxon>Oscillospiraceae</taxon>
        <taxon>Ruminococcus</taxon>
    </lineage>
</organism>
<dbReference type="PANTHER" id="PTHR48098">
    <property type="entry name" value="ENTEROCHELIN ESTERASE-RELATED"/>
    <property type="match status" value="1"/>
</dbReference>
<dbReference type="Gene3D" id="3.40.50.1110">
    <property type="entry name" value="SGNH hydrolase"/>
    <property type="match status" value="1"/>
</dbReference>
<dbReference type="AlphaFoldDB" id="A0A1M7JNW8"/>
<dbReference type="InterPro" id="IPR036514">
    <property type="entry name" value="SGNH_hydro_sf"/>
</dbReference>
<evidence type="ECO:0000313" key="5">
    <source>
        <dbReference type="Proteomes" id="UP000184394"/>
    </source>
</evidence>
<accession>A0A1M7JNW8</accession>
<feature type="signal peptide" evidence="2">
    <location>
        <begin position="1"/>
        <end position="29"/>
    </location>
</feature>
<dbReference type="OrthoDB" id="8233337at2"/>
<dbReference type="CDD" id="cd14256">
    <property type="entry name" value="Dockerin_I"/>
    <property type="match status" value="1"/>
</dbReference>
<dbReference type="Gene3D" id="1.10.1330.10">
    <property type="entry name" value="Dockerin domain"/>
    <property type="match status" value="1"/>
</dbReference>
<dbReference type="SUPFAM" id="SSF63446">
    <property type="entry name" value="Type I dockerin domain"/>
    <property type="match status" value="1"/>
</dbReference>
<dbReference type="Proteomes" id="UP000184394">
    <property type="component" value="Unassembled WGS sequence"/>
</dbReference>
<dbReference type="RefSeq" id="WP_072950512.1">
    <property type="nucleotide sequence ID" value="NZ_FRCT01000006.1"/>
</dbReference>
<dbReference type="InterPro" id="IPR008979">
    <property type="entry name" value="Galactose-bd-like_sf"/>
</dbReference>
<dbReference type="SUPFAM" id="SSF53474">
    <property type="entry name" value="alpha/beta-Hydrolases"/>
    <property type="match status" value="1"/>
</dbReference>
<proteinExistence type="predicted"/>
<dbReference type="PROSITE" id="PS51766">
    <property type="entry name" value="DOCKERIN"/>
    <property type="match status" value="1"/>
</dbReference>
<evidence type="ECO:0000259" key="3">
    <source>
        <dbReference type="PROSITE" id="PS51766"/>
    </source>
</evidence>
<dbReference type="SUPFAM" id="SSF52266">
    <property type="entry name" value="SGNH hydrolase"/>
    <property type="match status" value="1"/>
</dbReference>
<dbReference type="SUPFAM" id="SSF49785">
    <property type="entry name" value="Galactose-binding domain-like"/>
    <property type="match status" value="1"/>
</dbReference>
<dbReference type="InterPro" id="IPR050583">
    <property type="entry name" value="Mycobacterial_A85_antigen"/>
</dbReference>
<dbReference type="InterPro" id="IPR016134">
    <property type="entry name" value="Dockerin_dom"/>
</dbReference>
<dbReference type="Gene3D" id="3.40.50.1820">
    <property type="entry name" value="alpha/beta hydrolase"/>
    <property type="match status" value="1"/>
</dbReference>
<evidence type="ECO:0000313" key="4">
    <source>
        <dbReference type="EMBL" id="SHM54237.1"/>
    </source>
</evidence>
<protein>
    <submittedName>
        <fullName evidence="4">Enterochelin esterase</fullName>
    </submittedName>
</protein>
<dbReference type="Gene3D" id="2.60.120.260">
    <property type="entry name" value="Galactose-binding domain-like"/>
    <property type="match status" value="1"/>
</dbReference>
<dbReference type="EMBL" id="FRCT01000006">
    <property type="protein sequence ID" value="SHM54237.1"/>
    <property type="molecule type" value="Genomic_DNA"/>
</dbReference>
<keyword evidence="1" id="KW-0378">Hydrolase</keyword>
<dbReference type="CDD" id="cd00229">
    <property type="entry name" value="SGNH_hydrolase"/>
    <property type="match status" value="1"/>
</dbReference>
<evidence type="ECO:0000256" key="1">
    <source>
        <dbReference type="ARBA" id="ARBA00022801"/>
    </source>
</evidence>
<name>A0A1M7JNW8_RUMFL</name>
<dbReference type="Pfam" id="PF02018">
    <property type="entry name" value="CBM_4_9"/>
    <property type="match status" value="1"/>
</dbReference>
<dbReference type="InterPro" id="IPR003305">
    <property type="entry name" value="CenC_carb-bd"/>
</dbReference>
<feature type="domain" description="Dockerin" evidence="3">
    <location>
        <begin position="385"/>
        <end position="456"/>
    </location>
</feature>
<dbReference type="InterPro" id="IPR029058">
    <property type="entry name" value="AB_hydrolase_fold"/>
</dbReference>
<dbReference type="InterPro" id="IPR036439">
    <property type="entry name" value="Dockerin_dom_sf"/>
</dbReference>
<feature type="chain" id="PRO_5039603583" evidence="2">
    <location>
        <begin position="30"/>
        <end position="1026"/>
    </location>
</feature>
<dbReference type="Pfam" id="PF00756">
    <property type="entry name" value="Esterase"/>
    <property type="match status" value="1"/>
</dbReference>
<dbReference type="InterPro" id="IPR000801">
    <property type="entry name" value="Esterase-like"/>
</dbReference>
<keyword evidence="2" id="KW-0732">Signal</keyword>
<dbReference type="GO" id="GO:0016798">
    <property type="term" value="F:hydrolase activity, acting on glycosyl bonds"/>
    <property type="evidence" value="ECO:0007669"/>
    <property type="project" value="InterPro"/>
</dbReference>
<reference evidence="4 5" key="1">
    <citation type="submission" date="2016-11" db="EMBL/GenBank/DDBJ databases">
        <authorList>
            <person name="Jaros S."/>
            <person name="Januszkiewicz K."/>
            <person name="Wedrychowicz H."/>
        </authorList>
    </citation>
    <scope>NUCLEOTIDE SEQUENCE [LARGE SCALE GENOMIC DNA]</scope>
    <source>
        <strain evidence="4 5">Y1</strain>
    </source>
</reference>
<dbReference type="GO" id="GO:0000272">
    <property type="term" value="P:polysaccharide catabolic process"/>
    <property type="evidence" value="ECO:0007669"/>
    <property type="project" value="InterPro"/>
</dbReference>